<sequence>MDWGDGPDAISAATDELDQSALGWRSATCPPTPTHLTYIDGAASRSWPLHARQHTVVAAGYDVPTGALDHASWRTIPRRSSRQPPLGGMRRYHFKFKLLSFGRRMFHLSMKMAAPGDEQASTATAAVVVAAAAAAADAVGDREGVGVWIG</sequence>
<dbReference type="Gramene" id="OMERI08G16030.2">
    <property type="protein sequence ID" value="OMERI08G16030.2"/>
    <property type="gene ID" value="OMERI08G16030"/>
</dbReference>
<dbReference type="AlphaFoldDB" id="A0A0E0EN26"/>
<reference evidence="1" key="2">
    <citation type="submission" date="2018-05" db="EMBL/GenBank/DDBJ databases">
        <title>OmerRS3 (Oryza meridionalis Reference Sequence Version 3).</title>
        <authorList>
            <person name="Zhang J."/>
            <person name="Kudrna D."/>
            <person name="Lee S."/>
            <person name="Talag J."/>
            <person name="Welchert J."/>
            <person name="Wing R.A."/>
        </authorList>
    </citation>
    <scope>NUCLEOTIDE SEQUENCE [LARGE SCALE GENOMIC DNA]</scope>
    <source>
        <strain evidence="1">cv. OR44</strain>
    </source>
</reference>
<accession>A0A0E0EN26</accession>
<organism evidence="1">
    <name type="scientific">Oryza meridionalis</name>
    <dbReference type="NCBI Taxonomy" id="40149"/>
    <lineage>
        <taxon>Eukaryota</taxon>
        <taxon>Viridiplantae</taxon>
        <taxon>Streptophyta</taxon>
        <taxon>Embryophyta</taxon>
        <taxon>Tracheophyta</taxon>
        <taxon>Spermatophyta</taxon>
        <taxon>Magnoliopsida</taxon>
        <taxon>Liliopsida</taxon>
        <taxon>Poales</taxon>
        <taxon>Poaceae</taxon>
        <taxon>BOP clade</taxon>
        <taxon>Oryzoideae</taxon>
        <taxon>Oryzeae</taxon>
        <taxon>Oryzinae</taxon>
        <taxon>Oryza</taxon>
    </lineage>
</organism>
<dbReference type="HOGENOM" id="CLU_1752526_0_0_1"/>
<reference evidence="1" key="1">
    <citation type="submission" date="2015-04" db="UniProtKB">
        <authorList>
            <consortium name="EnsemblPlants"/>
        </authorList>
    </citation>
    <scope>IDENTIFICATION</scope>
</reference>
<dbReference type="EnsemblPlants" id="OMERI08G16030.2">
    <property type="protein sequence ID" value="OMERI08G16030.2"/>
    <property type="gene ID" value="OMERI08G16030"/>
</dbReference>
<keyword evidence="2" id="KW-1185">Reference proteome</keyword>
<name>A0A0E0EN26_9ORYZ</name>
<proteinExistence type="predicted"/>
<evidence type="ECO:0000313" key="2">
    <source>
        <dbReference type="Proteomes" id="UP000008021"/>
    </source>
</evidence>
<evidence type="ECO:0000313" key="1">
    <source>
        <dbReference type="EnsemblPlants" id="OMERI08G16030.2"/>
    </source>
</evidence>
<protein>
    <submittedName>
        <fullName evidence="1">Uncharacterized protein</fullName>
    </submittedName>
</protein>
<dbReference type="Proteomes" id="UP000008021">
    <property type="component" value="Chromosome 8"/>
</dbReference>